<keyword evidence="1" id="KW-0472">Membrane</keyword>
<evidence type="ECO:0000313" key="3">
    <source>
        <dbReference type="EMBL" id="TYA39492.1"/>
    </source>
</evidence>
<dbReference type="EMBL" id="CP012959">
    <property type="protein sequence ID" value="AMQ94616.1"/>
    <property type="molecule type" value="Genomic_DNA"/>
</dbReference>
<dbReference type="Proteomes" id="UP000323012">
    <property type="component" value="Unassembled WGS sequence"/>
</dbReference>
<sequence>MGCAMNQINYFTLLAVLSLMPVFLLIWSLFFAADKYANKIFVYCLVACVLGGFMWVAVGIGLGLTALVGGA</sequence>
<reference evidence="2 4" key="1">
    <citation type="submission" date="2015-10" db="EMBL/GenBank/DDBJ databases">
        <title>Tn-seq of a polymicrobial infection.</title>
        <authorList>
            <person name="Stacy A."/>
            <person name="Rumbaugh K.P."/>
            <person name="Whiteley M."/>
        </authorList>
    </citation>
    <scope>NUCLEOTIDE SEQUENCE [LARGE SCALE GENOMIC DNA]</scope>
    <source>
        <strain evidence="2 4">624</strain>
    </source>
</reference>
<feature type="transmembrane region" description="Helical" evidence="1">
    <location>
        <begin position="12"/>
        <end position="33"/>
    </location>
</feature>
<gene>
    <name evidence="2" type="ORF">ACT75_08855</name>
    <name evidence="3" type="ORF">FXB79_03165</name>
</gene>
<organism evidence="3 5">
    <name type="scientific">Aggregatibacter actinomycetemcomitans</name>
    <name type="common">Actinobacillus actinomycetemcomitans</name>
    <name type="synonym">Haemophilus actinomycetemcomitans</name>
    <dbReference type="NCBI Taxonomy" id="714"/>
    <lineage>
        <taxon>Bacteria</taxon>
        <taxon>Pseudomonadati</taxon>
        <taxon>Pseudomonadota</taxon>
        <taxon>Gammaproteobacteria</taxon>
        <taxon>Pasteurellales</taxon>
        <taxon>Pasteurellaceae</taxon>
        <taxon>Aggregatibacter</taxon>
    </lineage>
</organism>
<evidence type="ECO:0000313" key="4">
    <source>
        <dbReference type="Proteomes" id="UP000072236"/>
    </source>
</evidence>
<reference evidence="3 5" key="2">
    <citation type="submission" date="2019-08" db="EMBL/GenBank/DDBJ databases">
        <title>Whole genome sequencing of Aggregatibacter actinomycetemcomitans cultured from blood stream infections in Denmark reveals a novel phylogenetic lineage expressing serotype a membrane O polysaccharide.</title>
        <authorList>
            <person name="Nedergaard S."/>
            <person name="Kobel C.M."/>
            <person name="Nielsen M.B."/>
            <person name="Moeller R.T."/>
            <person name="Jensen A.B."/>
            <person name="Noerskov-Lauritsen N."/>
        </authorList>
    </citation>
    <scope>NUCLEOTIDE SEQUENCE [LARGE SCALE GENOMIC DNA]</scope>
    <source>
        <strain evidence="3 5">PN_563</strain>
    </source>
</reference>
<evidence type="ECO:0000313" key="2">
    <source>
        <dbReference type="EMBL" id="AMQ94616.1"/>
    </source>
</evidence>
<protein>
    <submittedName>
        <fullName evidence="3">Uncharacterized protein</fullName>
    </submittedName>
</protein>
<evidence type="ECO:0000256" key="1">
    <source>
        <dbReference type="SAM" id="Phobius"/>
    </source>
</evidence>
<dbReference type="KEGG" id="aact:ACT75_08855"/>
<keyword evidence="1" id="KW-0812">Transmembrane</keyword>
<dbReference type="AlphaFoldDB" id="A0A5D0EIQ4"/>
<name>A0A5D0EIQ4_AGGAC</name>
<keyword evidence="1" id="KW-1133">Transmembrane helix</keyword>
<dbReference type="Proteomes" id="UP000072236">
    <property type="component" value="Chromosome"/>
</dbReference>
<dbReference type="EMBL" id="VSED01000005">
    <property type="protein sequence ID" value="TYA39492.1"/>
    <property type="molecule type" value="Genomic_DNA"/>
</dbReference>
<feature type="transmembrane region" description="Helical" evidence="1">
    <location>
        <begin position="40"/>
        <end position="68"/>
    </location>
</feature>
<evidence type="ECO:0000313" key="5">
    <source>
        <dbReference type="Proteomes" id="UP000323012"/>
    </source>
</evidence>
<proteinExistence type="predicted"/>
<accession>A0A5D0EIQ4</accession>